<proteinExistence type="predicted"/>
<name>A0A812MKY6_9DINO</name>
<organism evidence="1 2">
    <name type="scientific">Symbiodinium natans</name>
    <dbReference type="NCBI Taxonomy" id="878477"/>
    <lineage>
        <taxon>Eukaryota</taxon>
        <taxon>Sar</taxon>
        <taxon>Alveolata</taxon>
        <taxon>Dinophyceae</taxon>
        <taxon>Suessiales</taxon>
        <taxon>Symbiodiniaceae</taxon>
        <taxon>Symbiodinium</taxon>
    </lineage>
</organism>
<evidence type="ECO:0000313" key="2">
    <source>
        <dbReference type="Proteomes" id="UP000604046"/>
    </source>
</evidence>
<dbReference type="EMBL" id="CAJNDS010001458">
    <property type="protein sequence ID" value="CAE7261079.1"/>
    <property type="molecule type" value="Genomic_DNA"/>
</dbReference>
<keyword evidence="2" id="KW-1185">Reference proteome</keyword>
<evidence type="ECO:0000313" key="1">
    <source>
        <dbReference type="EMBL" id="CAE7261079.1"/>
    </source>
</evidence>
<comment type="caution">
    <text evidence="1">The sequence shown here is derived from an EMBL/GenBank/DDBJ whole genome shotgun (WGS) entry which is preliminary data.</text>
</comment>
<dbReference type="Proteomes" id="UP000604046">
    <property type="component" value="Unassembled WGS sequence"/>
</dbReference>
<accession>A0A812MKY6</accession>
<sequence length="345" mass="38316">METVLHTLANIFVFVINLERQKQRRKTTLELLRACGFSAAQTKVFPAVDGRVLHRTTSSRVTDRLRVSDLSLPGAIDLWGQYGCKKSHEAVLKLVRERLSREKMMLVVEDDILVNKTHGGPKDFMPALAAFVEQLNEKHPQWVYLLLGGRAVFGNDGRNGKTTIPGISKAGYVLQAHAGLWRQTDRQMELGFNNDNAVASAMSRFPGLSFFLQPSLLCQNTKLESNLQILSSSGGQIGYDNARRMATGLSRKTISKITEKKVPQSSNQRPVNKTGLKKARAAIAAKGGSCKAGNGSNKKAIEKKIRCLKAFVKQHQTFPTRNIALSRWGMSKSVWERARAEHFDG</sequence>
<dbReference type="OrthoDB" id="407525at2759"/>
<gene>
    <name evidence="1" type="ORF">SNAT2548_LOCUS13662</name>
</gene>
<dbReference type="AlphaFoldDB" id="A0A812MKY6"/>
<protein>
    <submittedName>
        <fullName evidence="1">Uncharacterized protein</fullName>
    </submittedName>
</protein>
<reference evidence="1" key="1">
    <citation type="submission" date="2021-02" db="EMBL/GenBank/DDBJ databases">
        <authorList>
            <person name="Dougan E. K."/>
            <person name="Rhodes N."/>
            <person name="Thang M."/>
            <person name="Chan C."/>
        </authorList>
    </citation>
    <scope>NUCLEOTIDE SEQUENCE</scope>
</reference>